<name>K2QHN7_MACPH</name>
<dbReference type="EMBL" id="AHHD01000709">
    <property type="protein sequence ID" value="EKG09311.1"/>
    <property type="molecule type" value="Genomic_DNA"/>
</dbReference>
<dbReference type="PANTHER" id="PTHR47642:SF6">
    <property type="entry name" value="ATP-DEPENDENT DNA HELICASE"/>
    <property type="match status" value="1"/>
</dbReference>
<dbReference type="OrthoDB" id="3798483at2759"/>
<keyword evidence="1 4" id="KW-0347">Helicase</keyword>
<feature type="compositionally biased region" description="Polar residues" evidence="2">
    <location>
        <begin position="48"/>
        <end position="63"/>
    </location>
</feature>
<dbReference type="GO" id="GO:0005524">
    <property type="term" value="F:ATP binding"/>
    <property type="evidence" value="ECO:0007669"/>
    <property type="project" value="UniProtKB-KW"/>
</dbReference>
<dbReference type="eggNOG" id="ENOG502RX5W">
    <property type="taxonomic scope" value="Eukaryota"/>
</dbReference>
<dbReference type="GO" id="GO:0043139">
    <property type="term" value="F:5'-3' DNA helicase activity"/>
    <property type="evidence" value="ECO:0007669"/>
    <property type="project" value="UniProtKB-EC"/>
</dbReference>
<reference evidence="4 5" key="1">
    <citation type="journal article" date="2012" name="BMC Genomics">
        <title>Tools to kill: Genome of one of the most destructive plant pathogenic fungi Macrophomina phaseolina.</title>
        <authorList>
            <person name="Islam M.S."/>
            <person name="Haque M.S."/>
            <person name="Islam M.M."/>
            <person name="Emdad E.M."/>
            <person name="Halim A."/>
            <person name="Hossen Q.M.M."/>
            <person name="Hossain M.Z."/>
            <person name="Ahmed B."/>
            <person name="Rahim S."/>
            <person name="Rahman M.S."/>
            <person name="Alam M.M."/>
            <person name="Hou S."/>
            <person name="Wan X."/>
            <person name="Saito J.A."/>
            <person name="Alam M."/>
        </authorList>
    </citation>
    <scope>NUCLEOTIDE SEQUENCE [LARGE SCALE GENOMIC DNA]</scope>
    <source>
        <strain evidence="4 5">MS6</strain>
    </source>
</reference>
<organism evidence="4 5">
    <name type="scientific">Macrophomina phaseolina (strain MS6)</name>
    <name type="common">Charcoal rot fungus</name>
    <dbReference type="NCBI Taxonomy" id="1126212"/>
    <lineage>
        <taxon>Eukaryota</taxon>
        <taxon>Fungi</taxon>
        <taxon>Dikarya</taxon>
        <taxon>Ascomycota</taxon>
        <taxon>Pezizomycotina</taxon>
        <taxon>Dothideomycetes</taxon>
        <taxon>Dothideomycetes incertae sedis</taxon>
        <taxon>Botryosphaeriales</taxon>
        <taxon>Botryosphaeriaceae</taxon>
        <taxon>Macrophomina</taxon>
    </lineage>
</organism>
<dbReference type="GO" id="GO:0016887">
    <property type="term" value="F:ATP hydrolysis activity"/>
    <property type="evidence" value="ECO:0007669"/>
    <property type="project" value="RHEA"/>
</dbReference>
<comment type="cofactor">
    <cofactor evidence="1">
        <name>Mg(2+)</name>
        <dbReference type="ChEBI" id="CHEBI:18420"/>
    </cofactor>
</comment>
<evidence type="ECO:0000256" key="1">
    <source>
        <dbReference type="RuleBase" id="RU363044"/>
    </source>
</evidence>
<dbReference type="InterPro" id="IPR027417">
    <property type="entry name" value="P-loop_NTPase"/>
</dbReference>
<dbReference type="PANTHER" id="PTHR47642">
    <property type="entry name" value="ATP-DEPENDENT DNA HELICASE"/>
    <property type="match status" value="1"/>
</dbReference>
<feature type="region of interest" description="Disordered" evidence="2">
    <location>
        <begin position="44"/>
        <end position="66"/>
    </location>
</feature>
<keyword evidence="1" id="KW-0067">ATP-binding</keyword>
<evidence type="ECO:0000256" key="2">
    <source>
        <dbReference type="SAM" id="MobiDB-lite"/>
    </source>
</evidence>
<keyword evidence="1" id="KW-0547">Nucleotide-binding</keyword>
<dbReference type="STRING" id="1126212.K2QHN7"/>
<evidence type="ECO:0000313" key="4">
    <source>
        <dbReference type="EMBL" id="EKG09311.1"/>
    </source>
</evidence>
<keyword evidence="1" id="KW-0233">DNA recombination</keyword>
<dbReference type="GO" id="GO:0006310">
    <property type="term" value="P:DNA recombination"/>
    <property type="evidence" value="ECO:0007669"/>
    <property type="project" value="UniProtKB-KW"/>
</dbReference>
<proteinExistence type="inferred from homology"/>
<comment type="catalytic activity">
    <reaction evidence="1">
        <text>ATP + H2O = ADP + phosphate + H(+)</text>
        <dbReference type="Rhea" id="RHEA:13065"/>
        <dbReference type="ChEBI" id="CHEBI:15377"/>
        <dbReference type="ChEBI" id="CHEBI:15378"/>
        <dbReference type="ChEBI" id="CHEBI:30616"/>
        <dbReference type="ChEBI" id="CHEBI:43474"/>
        <dbReference type="ChEBI" id="CHEBI:456216"/>
        <dbReference type="EC" id="5.6.2.3"/>
    </reaction>
</comment>
<dbReference type="VEuPathDB" id="FungiDB:MPH_13667"/>
<dbReference type="GO" id="GO:0006281">
    <property type="term" value="P:DNA repair"/>
    <property type="evidence" value="ECO:0007669"/>
    <property type="project" value="UniProtKB-KW"/>
</dbReference>
<dbReference type="InterPro" id="IPR010285">
    <property type="entry name" value="DNA_helicase_pif1-like_DEAD"/>
</dbReference>
<comment type="similarity">
    <text evidence="1">Belongs to the helicase family.</text>
</comment>
<gene>
    <name evidence="4" type="ORF">MPH_13667</name>
</gene>
<dbReference type="Gene3D" id="3.40.50.300">
    <property type="entry name" value="P-loop containing nucleotide triphosphate hydrolases"/>
    <property type="match status" value="1"/>
</dbReference>
<evidence type="ECO:0000313" key="5">
    <source>
        <dbReference type="Proteomes" id="UP000007129"/>
    </source>
</evidence>
<keyword evidence="1" id="KW-0234">DNA repair</keyword>
<protein>
    <recommendedName>
        <fullName evidence="1">ATP-dependent DNA helicase</fullName>
        <ecNumber evidence="1">5.6.2.3</ecNumber>
    </recommendedName>
</protein>
<keyword evidence="1" id="KW-0227">DNA damage</keyword>
<dbReference type="EC" id="5.6.2.3" evidence="1"/>
<dbReference type="GO" id="GO:0000723">
    <property type="term" value="P:telomere maintenance"/>
    <property type="evidence" value="ECO:0007669"/>
    <property type="project" value="InterPro"/>
</dbReference>
<dbReference type="Proteomes" id="UP000007129">
    <property type="component" value="Unassembled WGS sequence"/>
</dbReference>
<sequence>MKIQHPKAAVVGPVSQGAEDSLASQQRKIFDLYMAHFAQTLRWEQRQSRTSQGSQDQPQQLNMNIDGKAGAGKSYLIRVLSARLEELAAQNDLPNPIIRAAPTGVAASKMDGSTLHSLLRIPTKGDYTSLTDANAAPVEATFRNCRYLVIDEKSMVSLKLLNWVDQRLR</sequence>
<evidence type="ECO:0000259" key="3">
    <source>
        <dbReference type="Pfam" id="PF05970"/>
    </source>
</evidence>
<comment type="caution">
    <text evidence="4">The sequence shown here is derived from an EMBL/GenBank/DDBJ whole genome shotgun (WGS) entry which is preliminary data.</text>
</comment>
<dbReference type="SUPFAM" id="SSF52540">
    <property type="entry name" value="P-loop containing nucleoside triphosphate hydrolases"/>
    <property type="match status" value="1"/>
</dbReference>
<dbReference type="InterPro" id="IPR051055">
    <property type="entry name" value="PIF1_helicase"/>
</dbReference>
<feature type="domain" description="DNA helicase Pif1-like DEAD-box helicase" evidence="3">
    <location>
        <begin position="60"/>
        <end position="169"/>
    </location>
</feature>
<dbReference type="Pfam" id="PF05970">
    <property type="entry name" value="PIF1"/>
    <property type="match status" value="1"/>
</dbReference>
<dbReference type="HOGENOM" id="CLU_1578831_0_0_1"/>
<keyword evidence="1" id="KW-0378">Hydrolase</keyword>
<dbReference type="InParanoid" id="K2QHN7"/>
<accession>K2QHN7</accession>
<dbReference type="AlphaFoldDB" id="K2QHN7"/>